<comment type="caution">
    <text evidence="2">The sequence shown here is derived from an EMBL/GenBank/DDBJ whole genome shotgun (WGS) entry which is preliminary data.</text>
</comment>
<proteinExistence type="predicted"/>
<protein>
    <submittedName>
        <fullName evidence="2">Uncharacterized protein</fullName>
    </submittedName>
</protein>
<accession>A0ABQ0GSP2</accession>
<evidence type="ECO:0000313" key="3">
    <source>
        <dbReference type="Proteomes" id="UP001628179"/>
    </source>
</evidence>
<reference evidence="2 3" key="1">
    <citation type="submission" date="2024-09" db="EMBL/GenBank/DDBJ databases">
        <title>Itraconazole resistance in Madurella fahalii resulting from another homologue of gene encoding cytochrome P450 14-alpha sterol demethylase (CYP51).</title>
        <authorList>
            <person name="Yoshioka I."/>
            <person name="Fahal A.H."/>
            <person name="Kaneko S."/>
            <person name="Yaguchi T."/>
        </authorList>
    </citation>
    <scope>NUCLEOTIDE SEQUENCE [LARGE SCALE GENOMIC DNA]</scope>
    <source>
        <strain evidence="2 3">IFM 68171</strain>
    </source>
</reference>
<dbReference type="RefSeq" id="XP_070922496.1">
    <property type="nucleotide sequence ID" value="XM_071066395.1"/>
</dbReference>
<dbReference type="Proteomes" id="UP001628179">
    <property type="component" value="Unassembled WGS sequence"/>
</dbReference>
<dbReference type="EMBL" id="BAAFSV010000006">
    <property type="protein sequence ID" value="GAB1320766.1"/>
    <property type="molecule type" value="Genomic_DNA"/>
</dbReference>
<evidence type="ECO:0000313" key="2">
    <source>
        <dbReference type="EMBL" id="GAB1320766.1"/>
    </source>
</evidence>
<feature type="chain" id="PRO_5046854318" evidence="1">
    <location>
        <begin position="21"/>
        <end position="131"/>
    </location>
</feature>
<gene>
    <name evidence="2" type="ORF">MFIFM68171_10976</name>
</gene>
<sequence>MLFTATILSTLLACSTRASSVPLEKREIGGVLICAEANAGGLCEYAVYELETCHNLPEPLIKNAATFAPDEGPFFCYPRLLRCEDICRSPTGCTFGAVSSDYPNKFNLTAIGWDTLITSFRCHLNESTTEN</sequence>
<organism evidence="2 3">
    <name type="scientific">Madurella fahalii</name>
    <dbReference type="NCBI Taxonomy" id="1157608"/>
    <lineage>
        <taxon>Eukaryota</taxon>
        <taxon>Fungi</taxon>
        <taxon>Dikarya</taxon>
        <taxon>Ascomycota</taxon>
        <taxon>Pezizomycotina</taxon>
        <taxon>Sordariomycetes</taxon>
        <taxon>Sordariomycetidae</taxon>
        <taxon>Sordariales</taxon>
        <taxon>Sordariales incertae sedis</taxon>
        <taxon>Madurella</taxon>
    </lineage>
</organism>
<feature type="signal peptide" evidence="1">
    <location>
        <begin position="1"/>
        <end position="20"/>
    </location>
</feature>
<keyword evidence="3" id="KW-1185">Reference proteome</keyword>
<name>A0ABQ0GSP2_9PEZI</name>
<keyword evidence="1" id="KW-0732">Signal</keyword>
<evidence type="ECO:0000256" key="1">
    <source>
        <dbReference type="SAM" id="SignalP"/>
    </source>
</evidence>
<dbReference type="GeneID" id="98181718"/>